<organism evidence="2 3">
    <name type="scientific">Maledivibacter halophilus</name>
    <dbReference type="NCBI Taxonomy" id="36842"/>
    <lineage>
        <taxon>Bacteria</taxon>
        <taxon>Bacillati</taxon>
        <taxon>Bacillota</taxon>
        <taxon>Clostridia</taxon>
        <taxon>Peptostreptococcales</taxon>
        <taxon>Caminicellaceae</taxon>
        <taxon>Maledivibacter</taxon>
    </lineage>
</organism>
<dbReference type="Pfam" id="PF01208">
    <property type="entry name" value="URO-D"/>
    <property type="match status" value="1"/>
</dbReference>
<dbReference type="InterPro" id="IPR052024">
    <property type="entry name" value="Methanogen_methyltrans"/>
</dbReference>
<accession>A0A1T5LMI6</accession>
<dbReference type="EMBL" id="FUZT01000007">
    <property type="protein sequence ID" value="SKC77134.1"/>
    <property type="molecule type" value="Genomic_DNA"/>
</dbReference>
<sequence>MSTLRERNFRRLKQSIAGEKSDGHAVFNFYTFPFFQAVTGVNLDDYFHKPEVTLKCQIEALEKLDGIGNPLPDMGSVAEASGLGGIVKFDDHGFISVHPNPDIADADDIDDLDWLEPGDPYGDNYMRQALETLQYMVDNCPKGYTVNPHPVMGPFTVGANLRGISDFCADTIAEPDLVNKILDVVVETQIRFMHAQEEILGSLHHILVADDLSAFLSEPAYREFILPRYQQMFKEFPDTQRWLHNDSTARHIAPAIADSGMVAWQYLPSINPHDALELTKGKVTLLGGLNPLDLQKWTADETYDKCIEVLKSFEGNNRCVLAAGGSINQVPIENLKAMFKAADDYKIK</sequence>
<evidence type="ECO:0000313" key="3">
    <source>
        <dbReference type="Proteomes" id="UP000190285"/>
    </source>
</evidence>
<evidence type="ECO:0000313" key="2">
    <source>
        <dbReference type="EMBL" id="SKC77134.1"/>
    </source>
</evidence>
<evidence type="ECO:0000259" key="1">
    <source>
        <dbReference type="Pfam" id="PF01208"/>
    </source>
</evidence>
<dbReference type="PANTHER" id="PTHR47099:SF1">
    <property type="entry name" value="METHYLCOBAMIDE:COM METHYLTRANSFERASE MTBA"/>
    <property type="match status" value="1"/>
</dbReference>
<protein>
    <submittedName>
        <fullName evidence="2">Uroporphyrinogen-III decarboxylase</fullName>
    </submittedName>
</protein>
<keyword evidence="3" id="KW-1185">Reference proteome</keyword>
<reference evidence="3" key="1">
    <citation type="submission" date="2017-02" db="EMBL/GenBank/DDBJ databases">
        <authorList>
            <person name="Varghese N."/>
            <person name="Submissions S."/>
        </authorList>
    </citation>
    <scope>NUCLEOTIDE SEQUENCE [LARGE SCALE GENOMIC DNA]</scope>
    <source>
        <strain evidence="3">M1</strain>
    </source>
</reference>
<gene>
    <name evidence="2" type="ORF">SAMN02194393_03099</name>
</gene>
<dbReference type="AlphaFoldDB" id="A0A1T5LMI6"/>
<proteinExistence type="predicted"/>
<dbReference type="STRING" id="36842.SAMN02194393_03099"/>
<name>A0A1T5LMI6_9FIRM</name>
<dbReference type="SUPFAM" id="SSF51726">
    <property type="entry name" value="UROD/MetE-like"/>
    <property type="match status" value="1"/>
</dbReference>
<dbReference type="InterPro" id="IPR038071">
    <property type="entry name" value="UROD/MetE-like_sf"/>
</dbReference>
<dbReference type="InterPro" id="IPR000257">
    <property type="entry name" value="Uroporphyrinogen_deCOase"/>
</dbReference>
<dbReference type="PANTHER" id="PTHR47099">
    <property type="entry name" value="METHYLCOBAMIDE:COM METHYLTRANSFERASE MTBA"/>
    <property type="match status" value="1"/>
</dbReference>
<dbReference type="Proteomes" id="UP000190285">
    <property type="component" value="Unassembled WGS sequence"/>
</dbReference>
<dbReference type="RefSeq" id="WP_170917441.1">
    <property type="nucleotide sequence ID" value="NZ_FUZT01000007.1"/>
</dbReference>
<dbReference type="GO" id="GO:0006779">
    <property type="term" value="P:porphyrin-containing compound biosynthetic process"/>
    <property type="evidence" value="ECO:0007669"/>
    <property type="project" value="InterPro"/>
</dbReference>
<dbReference type="Gene3D" id="3.20.20.210">
    <property type="match status" value="1"/>
</dbReference>
<dbReference type="GO" id="GO:0004853">
    <property type="term" value="F:uroporphyrinogen decarboxylase activity"/>
    <property type="evidence" value="ECO:0007669"/>
    <property type="project" value="InterPro"/>
</dbReference>
<feature type="domain" description="Uroporphyrinogen decarboxylase (URO-D)" evidence="1">
    <location>
        <begin position="38"/>
        <end position="345"/>
    </location>
</feature>